<feature type="domain" description="PTS EIIB type-1" evidence="14">
    <location>
        <begin position="426"/>
        <end position="507"/>
    </location>
</feature>
<dbReference type="SUPFAM" id="SSF55604">
    <property type="entry name" value="Glucose permease domain IIB"/>
    <property type="match status" value="1"/>
</dbReference>
<evidence type="ECO:0000256" key="8">
    <source>
        <dbReference type="ARBA" id="ARBA00022777"/>
    </source>
</evidence>
<comment type="caution">
    <text evidence="16">The sequence shown here is derived from an EMBL/GenBank/DDBJ whole genome shotgun (WGS) entry which is preliminary data.</text>
</comment>
<keyword evidence="10 12" id="KW-0472">Membrane</keyword>
<gene>
    <name evidence="16" type="primary">ptsG</name>
    <name evidence="16" type="ORF">ACFYKT_19630</name>
</gene>
<dbReference type="InterPro" id="IPR003352">
    <property type="entry name" value="PTS_EIIC"/>
</dbReference>
<evidence type="ECO:0000256" key="7">
    <source>
        <dbReference type="ARBA" id="ARBA00022692"/>
    </source>
</evidence>
<dbReference type="GO" id="GO:0016740">
    <property type="term" value="F:transferase activity"/>
    <property type="evidence" value="ECO:0007669"/>
    <property type="project" value="UniProtKB-KW"/>
</dbReference>
<dbReference type="PROSITE" id="PS01035">
    <property type="entry name" value="PTS_EIIB_TYPE_1_CYS"/>
    <property type="match status" value="1"/>
</dbReference>
<evidence type="ECO:0000256" key="12">
    <source>
        <dbReference type="SAM" id="Phobius"/>
    </source>
</evidence>
<evidence type="ECO:0000313" key="16">
    <source>
        <dbReference type="EMBL" id="MFE8698511.1"/>
    </source>
</evidence>
<evidence type="ECO:0000259" key="14">
    <source>
        <dbReference type="PROSITE" id="PS51098"/>
    </source>
</evidence>
<keyword evidence="9 12" id="KW-1133">Transmembrane helix</keyword>
<feature type="transmembrane region" description="Helical" evidence="12">
    <location>
        <begin position="379"/>
        <end position="401"/>
    </location>
</feature>
<dbReference type="InterPro" id="IPR018113">
    <property type="entry name" value="PTrfase_EIIB_Cys"/>
</dbReference>
<dbReference type="Pfam" id="PF00358">
    <property type="entry name" value="PTS_EIIA_1"/>
    <property type="match status" value="1"/>
</dbReference>
<dbReference type="NCBIfam" id="TIGR02002">
    <property type="entry name" value="PTS-II-BC-glcB"/>
    <property type="match status" value="1"/>
</dbReference>
<proteinExistence type="predicted"/>
<dbReference type="PANTHER" id="PTHR30009:SF20">
    <property type="entry name" value="PTS SYSTEM GLUCOSE-SPECIFIC EIICB COMPONENT-RELATED"/>
    <property type="match status" value="1"/>
</dbReference>
<feature type="domain" description="PTS EIIC type-1" evidence="15">
    <location>
        <begin position="3"/>
        <end position="413"/>
    </location>
</feature>
<dbReference type="Pfam" id="PF00367">
    <property type="entry name" value="PTS_EIIB"/>
    <property type="match status" value="1"/>
</dbReference>
<dbReference type="InterPro" id="IPR001996">
    <property type="entry name" value="PTS_IIB_1"/>
</dbReference>
<keyword evidence="4" id="KW-0762">Sugar transport</keyword>
<dbReference type="EC" id="2.7.1.199" evidence="16"/>
<feature type="transmembrane region" description="Helical" evidence="12">
    <location>
        <begin position="209"/>
        <end position="231"/>
    </location>
</feature>
<evidence type="ECO:0000313" key="17">
    <source>
        <dbReference type="Proteomes" id="UP001601058"/>
    </source>
</evidence>
<dbReference type="EMBL" id="JBIACJ010000016">
    <property type="protein sequence ID" value="MFE8698511.1"/>
    <property type="molecule type" value="Genomic_DNA"/>
</dbReference>
<dbReference type="PROSITE" id="PS00371">
    <property type="entry name" value="PTS_EIIA_TYPE_1_HIS"/>
    <property type="match status" value="1"/>
</dbReference>
<dbReference type="InterPro" id="IPR036878">
    <property type="entry name" value="Glu_permease_IIB"/>
</dbReference>
<feature type="transmembrane region" description="Helical" evidence="12">
    <location>
        <begin position="168"/>
        <end position="188"/>
    </location>
</feature>
<evidence type="ECO:0000256" key="9">
    <source>
        <dbReference type="ARBA" id="ARBA00022989"/>
    </source>
</evidence>
<feature type="transmembrane region" description="Helical" evidence="12">
    <location>
        <begin position="277"/>
        <end position="294"/>
    </location>
</feature>
<dbReference type="InterPro" id="IPR011299">
    <property type="entry name" value="PTS_IIBC_glc"/>
</dbReference>
<feature type="transmembrane region" description="Helical" evidence="12">
    <location>
        <begin position="301"/>
        <end position="319"/>
    </location>
</feature>
<protein>
    <submittedName>
        <fullName evidence="16">Glucose-specific PTS transporter subunit IIBC</fullName>
        <ecNumber evidence="16">2.7.1.199</ecNumber>
    </submittedName>
</protein>
<keyword evidence="7 12" id="KW-0812">Transmembrane</keyword>
<dbReference type="InterPro" id="IPR001127">
    <property type="entry name" value="PTS_EIIA_1_perm"/>
</dbReference>
<dbReference type="Gene3D" id="3.30.1360.60">
    <property type="entry name" value="Glucose permease domain IIB"/>
    <property type="match status" value="1"/>
</dbReference>
<dbReference type="PROSITE" id="PS51093">
    <property type="entry name" value="PTS_EIIA_TYPE_1"/>
    <property type="match status" value="1"/>
</dbReference>
<dbReference type="PANTHER" id="PTHR30009">
    <property type="entry name" value="CYTOCHROME C-TYPE SYNTHESIS PROTEIN AND PTS TRANSMEMBRANE COMPONENT"/>
    <property type="match status" value="1"/>
</dbReference>
<feature type="active site" description="Phosphocysteine intermediate; for EIIB activity" evidence="11">
    <location>
        <position position="448"/>
    </location>
</feature>
<evidence type="ECO:0000256" key="3">
    <source>
        <dbReference type="ARBA" id="ARBA00022475"/>
    </source>
</evidence>
<keyword evidence="2" id="KW-0813">Transport</keyword>
<evidence type="ECO:0000259" key="13">
    <source>
        <dbReference type="PROSITE" id="PS51093"/>
    </source>
</evidence>
<name>A0ABW6K2U1_9BACI</name>
<feature type="domain" description="PTS EIIA type-1" evidence="13">
    <location>
        <begin position="554"/>
        <end position="658"/>
    </location>
</feature>
<feature type="transmembrane region" description="Helical" evidence="12">
    <location>
        <begin position="12"/>
        <end position="36"/>
    </location>
</feature>
<dbReference type="Proteomes" id="UP001601058">
    <property type="component" value="Unassembled WGS sequence"/>
</dbReference>
<dbReference type="SUPFAM" id="SSF51261">
    <property type="entry name" value="Duplicated hybrid motif"/>
    <property type="match status" value="1"/>
</dbReference>
<dbReference type="CDD" id="cd00212">
    <property type="entry name" value="PTS_IIB_glc"/>
    <property type="match status" value="1"/>
</dbReference>
<keyword evidence="3" id="KW-1003">Cell membrane</keyword>
<dbReference type="PROSITE" id="PS51103">
    <property type="entry name" value="PTS_EIIC_TYPE_1"/>
    <property type="match status" value="1"/>
</dbReference>
<keyword evidence="5 16" id="KW-0808">Transferase</keyword>
<keyword evidence="6" id="KW-0598">Phosphotransferase system</keyword>
<feature type="transmembrane region" description="Helical" evidence="12">
    <location>
        <begin position="73"/>
        <end position="100"/>
    </location>
</feature>
<dbReference type="Gene3D" id="2.70.70.10">
    <property type="entry name" value="Glucose Permease (Domain IIA)"/>
    <property type="match status" value="1"/>
</dbReference>
<evidence type="ECO:0000259" key="15">
    <source>
        <dbReference type="PROSITE" id="PS51103"/>
    </source>
</evidence>
<feature type="transmembrane region" description="Helical" evidence="12">
    <location>
        <begin position="121"/>
        <end position="148"/>
    </location>
</feature>
<feature type="transmembrane region" description="Helical" evidence="12">
    <location>
        <begin position="356"/>
        <end position="373"/>
    </location>
</feature>
<evidence type="ECO:0000256" key="4">
    <source>
        <dbReference type="ARBA" id="ARBA00022597"/>
    </source>
</evidence>
<dbReference type="NCBIfam" id="TIGR00830">
    <property type="entry name" value="PTBA"/>
    <property type="match status" value="1"/>
</dbReference>
<evidence type="ECO:0000256" key="2">
    <source>
        <dbReference type="ARBA" id="ARBA00022448"/>
    </source>
</evidence>
<feature type="transmembrane region" description="Helical" evidence="12">
    <location>
        <begin position="325"/>
        <end position="344"/>
    </location>
</feature>
<evidence type="ECO:0000256" key="5">
    <source>
        <dbReference type="ARBA" id="ARBA00022679"/>
    </source>
</evidence>
<keyword evidence="17" id="KW-1185">Reference proteome</keyword>
<dbReference type="InterPro" id="IPR011055">
    <property type="entry name" value="Dup_hybrid_motif"/>
</dbReference>
<keyword evidence="8" id="KW-0418">Kinase</keyword>
<dbReference type="RefSeq" id="WP_389222995.1">
    <property type="nucleotide sequence ID" value="NZ_JBIACJ010000016.1"/>
</dbReference>
<evidence type="ECO:0000256" key="1">
    <source>
        <dbReference type="ARBA" id="ARBA00004651"/>
    </source>
</evidence>
<dbReference type="NCBIfam" id="TIGR00826">
    <property type="entry name" value="EIIB_glc"/>
    <property type="match status" value="1"/>
</dbReference>
<dbReference type="InterPro" id="IPR050429">
    <property type="entry name" value="PTS_Glucose_EIICBA"/>
</dbReference>
<organism evidence="16 17">
    <name type="scientific">Cytobacillus mangrovibacter</name>
    <dbReference type="NCBI Taxonomy" id="3299024"/>
    <lineage>
        <taxon>Bacteria</taxon>
        <taxon>Bacillati</taxon>
        <taxon>Bacillota</taxon>
        <taxon>Bacilli</taxon>
        <taxon>Bacillales</taxon>
        <taxon>Bacillaceae</taxon>
        <taxon>Cytobacillus</taxon>
    </lineage>
</organism>
<dbReference type="PROSITE" id="PS51098">
    <property type="entry name" value="PTS_EIIB_TYPE_1"/>
    <property type="match status" value="1"/>
</dbReference>
<sequence>MFKKAFGVLQKVGKALMLPVALLPAAGILLALGAALKNPALLDLAPFLDNSSVNMVASIMQNAGDIVFGNLPVLFAVGVAVGLAGGDGVAGLAAIIGYLIMNVTMGTAAGITAEDVNGLNYANVLGVPTLQTGVFGGIIVGIIAAALYNKFYEIELPSYLGFFAGKRFVPIITAGAAVLLGLLMLVIWPPIQTGLNAFSQNMVHANLTLSAFIFGVIERSLIPFGLHHIFYSPFWYEFGEYVTKAGELVRGDQKIFMKQITDNVQNLTAGTFMTGKFPFMMFGLPAAALAIYHEARPEKKVVVGGLMASAALTSFLTGITEPLEFSFLFVAPVLFGIHAIFAGLSFMTMHLLNVKIGMTFSGGLIDYILFGLINPQTNAWIVIPVGLVFAVIYYFGFRFAIRKFNLKTPGREEETEEEVSSTGKGGDLPYEVLEAMGGKENISHLDACITRLRVSVNNSKNVDKGRLKKLGAAGVLEVGNNIQAIFGPRSEIIKGQMKDIIDGKRPRVVEKAPEGGVEQQIEEINPEALQAEYSEDVFISPIKGEMKPITEVPDAVFSGKMMGDGFAIIPAEGTIVSPVNGKIVNLFPTKHAIGIISDSGREILIHVGIDTVKLKGEGFETFIAENDRVEAGQLLLKVDLDFIKENAPSIITPIVFTNLEEGESVFMNKSGMVDIKEKQIISITKH</sequence>
<evidence type="ECO:0000256" key="11">
    <source>
        <dbReference type="PROSITE-ProRule" id="PRU00421"/>
    </source>
</evidence>
<evidence type="ECO:0000256" key="10">
    <source>
        <dbReference type="ARBA" id="ARBA00023136"/>
    </source>
</evidence>
<evidence type="ECO:0000256" key="6">
    <source>
        <dbReference type="ARBA" id="ARBA00022683"/>
    </source>
</evidence>
<dbReference type="CDD" id="cd00210">
    <property type="entry name" value="PTS_IIA_glc"/>
    <property type="match status" value="1"/>
</dbReference>
<accession>A0ABW6K2U1</accession>
<dbReference type="InterPro" id="IPR013013">
    <property type="entry name" value="PTS_EIIC_1"/>
</dbReference>
<dbReference type="Pfam" id="PF02378">
    <property type="entry name" value="PTS_EIIC"/>
    <property type="match status" value="1"/>
</dbReference>
<reference evidence="16 17" key="1">
    <citation type="submission" date="2024-08" db="EMBL/GenBank/DDBJ databases">
        <title>Two novel Cytobacillus novel species.</title>
        <authorList>
            <person name="Liu G."/>
        </authorList>
    </citation>
    <scope>NUCLEOTIDE SEQUENCE [LARGE SCALE GENOMIC DNA]</scope>
    <source>
        <strain evidence="16 17">FJAT-53684</strain>
    </source>
</reference>
<comment type="subcellular location">
    <subcellularLocation>
        <location evidence="1">Cell membrane</location>
        <topology evidence="1">Multi-pass membrane protein</topology>
    </subcellularLocation>
</comment>